<dbReference type="InterPro" id="IPR037069">
    <property type="entry name" value="AcylCoA_DH/ox_N_sf"/>
</dbReference>
<evidence type="ECO:0000313" key="5">
    <source>
        <dbReference type="Proteomes" id="UP001432166"/>
    </source>
</evidence>
<dbReference type="EMBL" id="CP108133">
    <property type="protein sequence ID" value="WTP48167.1"/>
    <property type="molecule type" value="Genomic_DNA"/>
</dbReference>
<dbReference type="PANTHER" id="PTHR43884:SF20">
    <property type="entry name" value="ACYL-COA DEHYDROGENASE FADE28"/>
    <property type="match status" value="1"/>
</dbReference>
<keyword evidence="2" id="KW-0274">FAD</keyword>
<dbReference type="SUPFAM" id="SSF47203">
    <property type="entry name" value="Acyl-CoA dehydrogenase C-terminal domain-like"/>
    <property type="match status" value="1"/>
</dbReference>
<dbReference type="SUPFAM" id="SSF56645">
    <property type="entry name" value="Acyl-CoA dehydrogenase NM domain-like"/>
    <property type="match status" value="1"/>
</dbReference>
<dbReference type="Gene3D" id="2.40.110.10">
    <property type="entry name" value="Butyryl-CoA Dehydrogenase, subunit A, domain 2"/>
    <property type="match status" value="1"/>
</dbReference>
<dbReference type="InterPro" id="IPR046373">
    <property type="entry name" value="Acyl-CoA_Oxase/DH_mid-dom_sf"/>
</dbReference>
<evidence type="ECO:0000256" key="1">
    <source>
        <dbReference type="ARBA" id="ARBA00022630"/>
    </source>
</evidence>
<reference evidence="4" key="1">
    <citation type="submission" date="2022-10" db="EMBL/GenBank/DDBJ databases">
        <title>The complete genomes of actinobacterial strains from the NBC collection.</title>
        <authorList>
            <person name="Joergensen T.S."/>
            <person name="Alvarez Arevalo M."/>
            <person name="Sterndorff E.B."/>
            <person name="Faurdal D."/>
            <person name="Vuksanovic O."/>
            <person name="Mourched A.-S."/>
            <person name="Charusanti P."/>
            <person name="Shaw S."/>
            <person name="Blin K."/>
            <person name="Weber T."/>
        </authorList>
    </citation>
    <scope>NUCLEOTIDE SEQUENCE</scope>
    <source>
        <strain evidence="4">NBC_00189</strain>
    </source>
</reference>
<sequence>MRSMDHARETCEAFLPGLLDKLDDLPLSELETPGSPALDHFRACGGPGLVIPTRYHGGGADPLQALAVVRAVGAHSPSLAVATTMHHFSVATLFTLADSVQRSGMEWALLEGIAEQSLLVASGFAEGRPGQGILAPTVRAEAVDGGYLVNGSKKPCSLSASMDLLTASVALPTKDGDGDGGDGEGDGDRTELAVMLLPRPTEGISVHPFWKSWALAGAESDEVRLTDVFVDEQLLMRTAAAEPGRLDELQTTGFLWFELLISASYLGAAGALVERALVRQHSTSDRAALVMGLETANLLLEGVARMLRDGESDDEALGKALVARFAAQDALGDAVRRAVEMLGGTAFIASSEVAYLAAVSHALGFHPPSRASFAAPYLEHVAGSPLRLA</sequence>
<evidence type="ECO:0000256" key="2">
    <source>
        <dbReference type="ARBA" id="ARBA00022827"/>
    </source>
</evidence>
<dbReference type="Proteomes" id="UP001432166">
    <property type="component" value="Chromosome"/>
</dbReference>
<proteinExistence type="predicted"/>
<dbReference type="InterPro" id="IPR036250">
    <property type="entry name" value="AcylCo_DH-like_C"/>
</dbReference>
<gene>
    <name evidence="4" type="ORF">OG288_07575</name>
</gene>
<keyword evidence="1" id="KW-0285">Flavoprotein</keyword>
<evidence type="ECO:0000256" key="3">
    <source>
        <dbReference type="ARBA" id="ARBA00023002"/>
    </source>
</evidence>
<keyword evidence="3" id="KW-0560">Oxidoreductase</keyword>
<dbReference type="Gene3D" id="1.10.540.10">
    <property type="entry name" value="Acyl-CoA dehydrogenase/oxidase, N-terminal domain"/>
    <property type="match status" value="1"/>
</dbReference>
<evidence type="ECO:0000313" key="4">
    <source>
        <dbReference type="EMBL" id="WTP48167.1"/>
    </source>
</evidence>
<dbReference type="PANTHER" id="PTHR43884">
    <property type="entry name" value="ACYL-COA DEHYDROGENASE"/>
    <property type="match status" value="1"/>
</dbReference>
<protein>
    <submittedName>
        <fullName evidence="4">Acyl-CoA/acyl-ACP dehydrogenase</fullName>
    </submittedName>
</protein>
<accession>A0ABZ1J974</accession>
<dbReference type="InterPro" id="IPR009100">
    <property type="entry name" value="AcylCoA_DH/oxidase_NM_dom_sf"/>
</dbReference>
<organism evidence="4 5">
    <name type="scientific">Streptomyces tauricus</name>
    <dbReference type="NCBI Taxonomy" id="68274"/>
    <lineage>
        <taxon>Bacteria</taxon>
        <taxon>Bacillati</taxon>
        <taxon>Actinomycetota</taxon>
        <taxon>Actinomycetes</taxon>
        <taxon>Kitasatosporales</taxon>
        <taxon>Streptomycetaceae</taxon>
        <taxon>Streptomyces</taxon>
        <taxon>Streptomyces aurantiacus group</taxon>
    </lineage>
</organism>
<keyword evidence="5" id="KW-1185">Reference proteome</keyword>
<dbReference type="RefSeq" id="WP_328937002.1">
    <property type="nucleotide sequence ID" value="NZ_CP108133.1"/>
</dbReference>
<name>A0ABZ1J974_9ACTN</name>